<accession>A0A1X0QG13</accession>
<dbReference type="EMBL" id="LTAI01000484">
    <property type="protein sequence ID" value="ORD98720.1"/>
    <property type="molecule type" value="Genomic_DNA"/>
</dbReference>
<dbReference type="AlphaFoldDB" id="A0A1X0QG13"/>
<protein>
    <submittedName>
        <fullName evidence="2">Uncharacterized protein</fullName>
    </submittedName>
</protein>
<gene>
    <name evidence="2" type="ORF">A0H76_2018</name>
</gene>
<evidence type="ECO:0000313" key="3">
    <source>
        <dbReference type="Proteomes" id="UP000192501"/>
    </source>
</evidence>
<organism evidence="2 3">
    <name type="scientific">Hepatospora eriocheir</name>
    <dbReference type="NCBI Taxonomy" id="1081669"/>
    <lineage>
        <taxon>Eukaryota</taxon>
        <taxon>Fungi</taxon>
        <taxon>Fungi incertae sedis</taxon>
        <taxon>Microsporidia</taxon>
        <taxon>Hepatosporidae</taxon>
        <taxon>Hepatospora</taxon>
    </lineage>
</organism>
<evidence type="ECO:0000256" key="1">
    <source>
        <dbReference type="SAM" id="Phobius"/>
    </source>
</evidence>
<reference evidence="2 3" key="1">
    <citation type="journal article" date="2017" name="Environ. Microbiol.">
        <title>Decay of the glycolytic pathway and adaptation to intranuclear parasitism within Enterocytozoonidae microsporidia.</title>
        <authorList>
            <person name="Wiredu Boakye D."/>
            <person name="Jaroenlak P."/>
            <person name="Prachumwat A."/>
            <person name="Williams T.A."/>
            <person name="Bateman K.S."/>
            <person name="Itsathitphaisarn O."/>
            <person name="Sritunyalucksana K."/>
            <person name="Paszkiewicz K.H."/>
            <person name="Moore K.A."/>
            <person name="Stentiford G.D."/>
            <person name="Williams B.A."/>
        </authorList>
    </citation>
    <scope>NUCLEOTIDE SEQUENCE [LARGE SCALE GENOMIC DNA]</scope>
    <source>
        <strain evidence="3">canceri</strain>
    </source>
</reference>
<sequence>MSIIFNKICAILVINDVVLYVTCISVSFFGIINLLIESILKTFNKQVFLGGNFEHYTAIFI</sequence>
<evidence type="ECO:0000313" key="2">
    <source>
        <dbReference type="EMBL" id="ORD98720.1"/>
    </source>
</evidence>
<dbReference type="Proteomes" id="UP000192501">
    <property type="component" value="Unassembled WGS sequence"/>
</dbReference>
<keyword evidence="1" id="KW-1133">Transmembrane helix</keyword>
<feature type="transmembrane region" description="Helical" evidence="1">
    <location>
        <begin position="17"/>
        <end position="36"/>
    </location>
</feature>
<keyword evidence="1" id="KW-0472">Membrane</keyword>
<dbReference type="VEuPathDB" id="MicrosporidiaDB:A0H76_2018"/>
<keyword evidence="1" id="KW-0812">Transmembrane</keyword>
<comment type="caution">
    <text evidence="2">The sequence shown here is derived from an EMBL/GenBank/DDBJ whole genome shotgun (WGS) entry which is preliminary data.</text>
</comment>
<name>A0A1X0QG13_9MICR</name>
<proteinExistence type="predicted"/>